<proteinExistence type="predicted"/>
<evidence type="ECO:0000313" key="3">
    <source>
        <dbReference type="Proteomes" id="UP000026915"/>
    </source>
</evidence>
<dbReference type="Proteomes" id="UP000026915">
    <property type="component" value="Chromosome 5"/>
</dbReference>
<evidence type="ECO:0000313" key="2">
    <source>
        <dbReference type="EMBL" id="EOY09263.1"/>
    </source>
</evidence>
<dbReference type="HOGENOM" id="CLU_1013412_0_0_1"/>
<reference evidence="2 3" key="1">
    <citation type="journal article" date="2013" name="Genome Biol.">
        <title>The genome sequence of the most widely cultivated cacao type and its use to identify candidate genes regulating pod color.</title>
        <authorList>
            <person name="Motamayor J.C."/>
            <person name="Mockaitis K."/>
            <person name="Schmutz J."/>
            <person name="Haiminen N."/>
            <person name="Iii D.L."/>
            <person name="Cornejo O."/>
            <person name="Findley S.D."/>
            <person name="Zheng P."/>
            <person name="Utro F."/>
            <person name="Royaert S."/>
            <person name="Saski C."/>
            <person name="Jenkins J."/>
            <person name="Podicheti R."/>
            <person name="Zhao M."/>
            <person name="Scheffler B.E."/>
            <person name="Stack J.C."/>
            <person name="Feltus F.A."/>
            <person name="Mustiga G.M."/>
            <person name="Amores F."/>
            <person name="Phillips W."/>
            <person name="Marelli J.P."/>
            <person name="May G.D."/>
            <person name="Shapiro H."/>
            <person name="Ma J."/>
            <person name="Bustamante C.D."/>
            <person name="Schnell R.J."/>
            <person name="Main D."/>
            <person name="Gilbert D."/>
            <person name="Parida L."/>
            <person name="Kuhn D.N."/>
        </authorList>
    </citation>
    <scope>NUCLEOTIDE SEQUENCE [LARGE SCALE GENOMIC DNA]</scope>
    <source>
        <strain evidence="3">cv. Matina 1-6</strain>
    </source>
</reference>
<accession>A0A061EX81</accession>
<protein>
    <recommendedName>
        <fullName evidence="1">Transposase MuDR plant domain-containing protein</fullName>
    </recommendedName>
</protein>
<dbReference type="InterPro" id="IPR004332">
    <property type="entry name" value="Transposase_MuDR"/>
</dbReference>
<dbReference type="Pfam" id="PF03108">
    <property type="entry name" value="DBD_Tnp_Mut"/>
    <property type="match status" value="1"/>
</dbReference>
<dbReference type="AlphaFoldDB" id="A0A061EX81"/>
<evidence type="ECO:0000259" key="1">
    <source>
        <dbReference type="Pfam" id="PF03108"/>
    </source>
</evidence>
<dbReference type="Gramene" id="EOY09263">
    <property type="protein sequence ID" value="EOY09263"/>
    <property type="gene ID" value="TCM_024682"/>
</dbReference>
<keyword evidence="3" id="KW-1185">Reference proteome</keyword>
<name>A0A061EX81_THECC</name>
<organism evidence="2 3">
    <name type="scientific">Theobroma cacao</name>
    <name type="common">Cacao</name>
    <name type="synonym">Cocoa</name>
    <dbReference type="NCBI Taxonomy" id="3641"/>
    <lineage>
        <taxon>Eukaryota</taxon>
        <taxon>Viridiplantae</taxon>
        <taxon>Streptophyta</taxon>
        <taxon>Embryophyta</taxon>
        <taxon>Tracheophyta</taxon>
        <taxon>Spermatophyta</taxon>
        <taxon>Magnoliopsida</taxon>
        <taxon>eudicotyledons</taxon>
        <taxon>Gunneridae</taxon>
        <taxon>Pentapetalae</taxon>
        <taxon>rosids</taxon>
        <taxon>malvids</taxon>
        <taxon>Malvales</taxon>
        <taxon>Malvaceae</taxon>
        <taxon>Byttnerioideae</taxon>
        <taxon>Theobroma</taxon>
    </lineage>
</organism>
<feature type="domain" description="Transposase MuDR plant" evidence="1">
    <location>
        <begin position="183"/>
        <end position="234"/>
    </location>
</feature>
<gene>
    <name evidence="2" type="ORF">TCM_024682</name>
</gene>
<dbReference type="InParanoid" id="A0A061EX81"/>
<sequence length="275" mass="31090">MASFKCCKTETGKGDASEKEDISEYVATYMGELIDVTKNMEKDLRVLINKVLPAKCEAYDYIRWSLGLMKLVENVVRMDDDCEEDDIIDWNNEMDNDCEDDYVGIHDDCLKDDKGEDNDIPDCNHADVSIEHATTIVLEDVQCDDHNTTIILKDVECDSLVYGNPIVGDNGICSLNDNESREVFPSKVELKQALSLLALKWHFKIRVNKSCHARFEVVCKDKACKFAMCGTKLLEGDYCQVCMFHKVHMCTVDGLQGGYRIASTRLIGELMSPKL</sequence>
<dbReference type="EMBL" id="CM001883">
    <property type="protein sequence ID" value="EOY09263.1"/>
    <property type="molecule type" value="Genomic_DNA"/>
</dbReference>